<feature type="compositionally biased region" description="Low complexity" evidence="5">
    <location>
        <begin position="261"/>
        <end position="307"/>
    </location>
</feature>
<feature type="compositionally biased region" description="Polar residues" evidence="5">
    <location>
        <begin position="592"/>
        <end position="610"/>
    </location>
</feature>
<feature type="region of interest" description="Disordered" evidence="5">
    <location>
        <begin position="707"/>
        <end position="863"/>
    </location>
</feature>
<feature type="compositionally biased region" description="Polar residues" evidence="5">
    <location>
        <begin position="836"/>
        <end position="850"/>
    </location>
</feature>
<dbReference type="PROSITE" id="PS00518">
    <property type="entry name" value="ZF_RING_1"/>
    <property type="match status" value="1"/>
</dbReference>
<feature type="region of interest" description="Disordered" evidence="5">
    <location>
        <begin position="261"/>
        <end position="405"/>
    </location>
</feature>
<feature type="compositionally biased region" description="Polar residues" evidence="5">
    <location>
        <begin position="782"/>
        <end position="795"/>
    </location>
</feature>
<feature type="compositionally biased region" description="Polar residues" evidence="5">
    <location>
        <begin position="391"/>
        <end position="405"/>
    </location>
</feature>
<dbReference type="PROSITE" id="PS50089">
    <property type="entry name" value="ZF_RING_2"/>
    <property type="match status" value="1"/>
</dbReference>
<feature type="compositionally biased region" description="Polar residues" evidence="5">
    <location>
        <begin position="541"/>
        <end position="550"/>
    </location>
</feature>
<evidence type="ECO:0000313" key="7">
    <source>
        <dbReference type="EMBL" id="RDX97424.1"/>
    </source>
</evidence>
<dbReference type="SUPFAM" id="SSF57850">
    <property type="entry name" value="RING/U-box"/>
    <property type="match status" value="1"/>
</dbReference>
<name>A0A371H3M2_MUCPR</name>
<accession>A0A371H3M2</accession>
<dbReference type="Gene3D" id="3.30.40.10">
    <property type="entry name" value="Zinc/RING finger domain, C3HC4 (zinc finger)"/>
    <property type="match status" value="1"/>
</dbReference>
<dbReference type="SUPFAM" id="SSF49599">
    <property type="entry name" value="TRAF domain-like"/>
    <property type="match status" value="1"/>
</dbReference>
<sequence>MGFDNECIVNIQSLAGEYFCPVCRLLVFPNEALQSQCTHLYCKPCLAYTVSTTRACPYDGYLVTEADSKPLTESNKALAETIGKIAVHCLYHRSGCTWQGTLSECTSHCSGCAFGNSPVVCNRCGIQIVHRQVQEHAQNCPGVQGQVQQVAITQDPSATSAVASTDQTQIAAPVAATASQALTSQTAVTTTMPGQASNQLPNPASQTQALAQTAVQPTTEQWYQQQQYQQYYQQYPGQDPYQQQYQHYYPYQQSVVPQYQQAYGQPQPQSQSQPQAQLQPQPQPQAQHQSQPQLQPQPQAQGLSQPPSHIQAPAGPPSQNQMQVQQQPQQLQPAVQPHGQTSHAPGHGQALPQSQTQPYPYAQVQPHSVQPQPQQPMQMPPYQQPLPQMQHSHPQIQQPVQKYPVPQSQLHAQLQPNAPVQHLSQLPMPPHQPMTPNVQPQVQNATSHSVTGHHSYPQPLPHPNMQPGAPQHTMHMHPQSGPQPQAQHPVQMQNQFPPQIPTTRPNQSHTMFPNQQQPALLPSSVQGQTTPPLQQQPVYTHNQPGQINQHPTLQPVQQIPQQPFAQHQMPMPSHLRPQGPAHSFPKHAYPQLQGNTALPNSIQHSQSQNAAGRPLVPHHAGHLHPFSQSSSTFPVRPGQNGVGYLPENQKLLVGTNNQVQLPSELQSREPESIERQGDVVELQTDSASASGKRGKIFKDLNTVSGSANELKSEKVEADLKPTEVGNKQNSEDSHSLKNSVPNANAVENGDSVNKNLGMGEAAESNWKPSSGNKSGGVMHGVQNDSNEHSVQSNEFQDGHPSKTETKLPESETDRLHNDDNPAPSVSKNGGFAQLSHPDTFTDQSKHQQPMINYGPPSVHQRSSAMLASQLPHPTVPNQPLSSVHSSTLVRNHGSAHALHSGQPLTENFPSTMFKQPQDSDTPGRSFQPQSLGHPRPFNQVHEPPFHTGASNLSRLGGSQFGAPLPGDMHGRMTANLPQHVGEGFGFQDERFKPFHVPNQQNIDRREFDDDLKKFSRPPLDAEPVSKFGNYSLGAHEAGKRPVGIHDDVIKKSGSTLHPGYLGPGPGYGRHHMDGMAPRSPVSDYAEMSSRRLGPHSGNLVGKSGIDDFDGRVARRFGEFRDSRFPHLPNHLHRDEFDGFGNFRMGEHPRSGDFIGQDEFAGHFRRGEHLGPHNFPRHLQLGEPIGFGAHPGHMRAVELSGYRSFESFSKGNRPGHPQLGEPGFRSSFSLPGFPNDAGFLTGDIRSFDNLRRRKASSMGWCRICKVDCETVEGLDLHSQTKEHQKMAMDIVKTIKQNAKKQKLISSEQPSVDEGNKTHNTGFEGRCCFHVSGDVFRNWSTVAVKFVGF</sequence>
<evidence type="ECO:0000259" key="6">
    <source>
        <dbReference type="PROSITE" id="PS50089"/>
    </source>
</evidence>
<feature type="compositionally biased region" description="Basic and acidic residues" evidence="5">
    <location>
        <begin position="710"/>
        <end position="721"/>
    </location>
</feature>
<dbReference type="GO" id="GO:0008270">
    <property type="term" value="F:zinc ion binding"/>
    <property type="evidence" value="ECO:0007669"/>
    <property type="project" value="UniProtKB-KW"/>
</dbReference>
<evidence type="ECO:0000256" key="1">
    <source>
        <dbReference type="ARBA" id="ARBA00022723"/>
    </source>
</evidence>
<keyword evidence="2 4" id="KW-0863">Zinc-finger</keyword>
<feature type="region of interest" description="Disordered" evidence="5">
    <location>
        <begin position="422"/>
        <end position="550"/>
    </location>
</feature>
<dbReference type="PANTHER" id="PTHR37393:SF1">
    <property type="entry name" value="AT-RICH INTERACTIVE DOMAIN-CONTAINING PROTEIN 1A-LIKE"/>
    <property type="match status" value="1"/>
</dbReference>
<organism evidence="7 8">
    <name type="scientific">Mucuna pruriens</name>
    <name type="common">Velvet bean</name>
    <name type="synonym">Dolichos pruriens</name>
    <dbReference type="NCBI Taxonomy" id="157652"/>
    <lineage>
        <taxon>Eukaryota</taxon>
        <taxon>Viridiplantae</taxon>
        <taxon>Streptophyta</taxon>
        <taxon>Embryophyta</taxon>
        <taxon>Tracheophyta</taxon>
        <taxon>Spermatophyta</taxon>
        <taxon>Magnoliopsida</taxon>
        <taxon>eudicotyledons</taxon>
        <taxon>Gunneridae</taxon>
        <taxon>Pentapetalae</taxon>
        <taxon>rosids</taxon>
        <taxon>fabids</taxon>
        <taxon>Fabales</taxon>
        <taxon>Fabaceae</taxon>
        <taxon>Papilionoideae</taxon>
        <taxon>50 kb inversion clade</taxon>
        <taxon>NPAAA clade</taxon>
        <taxon>indigoferoid/millettioid clade</taxon>
        <taxon>Phaseoleae</taxon>
        <taxon>Mucuna</taxon>
    </lineage>
</organism>
<reference evidence="7" key="1">
    <citation type="submission" date="2018-05" db="EMBL/GenBank/DDBJ databases">
        <title>Draft genome of Mucuna pruriens seed.</title>
        <authorList>
            <person name="Nnadi N.E."/>
            <person name="Vos R."/>
            <person name="Hasami M.H."/>
            <person name="Devisetty U.K."/>
            <person name="Aguiy J.C."/>
        </authorList>
    </citation>
    <scope>NUCLEOTIDE SEQUENCE [LARGE SCALE GENOMIC DNA]</scope>
    <source>
        <strain evidence="7">JCA_2017</strain>
    </source>
</reference>
<feature type="region of interest" description="Disordered" evidence="5">
    <location>
        <begin position="893"/>
        <end position="967"/>
    </location>
</feature>
<comment type="caution">
    <text evidence="7">The sequence shown here is derived from an EMBL/GenBank/DDBJ whole genome shotgun (WGS) entry which is preliminary data.</text>
</comment>
<keyword evidence="8" id="KW-1185">Reference proteome</keyword>
<dbReference type="PANTHER" id="PTHR37393">
    <property type="entry name" value="AT-RICH INTERACTIVE DOMAIN-CONTAINING PROTEIN 1A-LIKE"/>
    <property type="match status" value="1"/>
</dbReference>
<dbReference type="Proteomes" id="UP000257109">
    <property type="component" value="Unassembled WGS sequence"/>
</dbReference>
<keyword evidence="1" id="KW-0479">Metal-binding</keyword>
<evidence type="ECO:0000256" key="2">
    <source>
        <dbReference type="ARBA" id="ARBA00022771"/>
    </source>
</evidence>
<feature type="compositionally biased region" description="Polar residues" evidence="5">
    <location>
        <begin position="480"/>
        <end position="518"/>
    </location>
</feature>
<dbReference type="EMBL" id="QJKJ01003661">
    <property type="protein sequence ID" value="RDX97424.1"/>
    <property type="molecule type" value="Genomic_DNA"/>
</dbReference>
<feature type="compositionally biased region" description="Polar residues" evidence="5">
    <location>
        <begin position="902"/>
        <end position="930"/>
    </location>
</feature>
<feature type="domain" description="RING-type" evidence="6">
    <location>
        <begin position="20"/>
        <end position="59"/>
    </location>
</feature>
<proteinExistence type="predicted"/>
<feature type="compositionally biased region" description="Low complexity" evidence="5">
    <location>
        <begin position="526"/>
        <end position="540"/>
    </location>
</feature>
<gene>
    <name evidence="7" type="ORF">CR513_19805</name>
</gene>
<feature type="compositionally biased region" description="Low complexity" evidence="5">
    <location>
        <begin position="317"/>
        <end position="337"/>
    </location>
</feature>
<dbReference type="OrthoDB" id="9049620at2759"/>
<protein>
    <recommendedName>
        <fullName evidence="6">RING-type domain-containing protein</fullName>
    </recommendedName>
</protein>
<feature type="region of interest" description="Disordered" evidence="5">
    <location>
        <begin position="563"/>
        <end position="615"/>
    </location>
</feature>
<evidence type="ECO:0000256" key="5">
    <source>
        <dbReference type="SAM" id="MobiDB-lite"/>
    </source>
</evidence>
<feature type="compositionally biased region" description="Basic and acidic residues" evidence="5">
    <location>
        <begin position="796"/>
        <end position="819"/>
    </location>
</feature>
<dbReference type="InterPro" id="IPR001841">
    <property type="entry name" value="Znf_RING"/>
</dbReference>
<evidence type="ECO:0000256" key="4">
    <source>
        <dbReference type="PROSITE-ProRule" id="PRU00175"/>
    </source>
</evidence>
<keyword evidence="3" id="KW-0862">Zinc</keyword>
<dbReference type="InterPro" id="IPR017907">
    <property type="entry name" value="Znf_RING_CS"/>
</dbReference>
<evidence type="ECO:0000313" key="8">
    <source>
        <dbReference type="Proteomes" id="UP000257109"/>
    </source>
</evidence>
<dbReference type="InterPro" id="IPR013083">
    <property type="entry name" value="Znf_RING/FYVE/PHD"/>
</dbReference>
<evidence type="ECO:0000256" key="3">
    <source>
        <dbReference type="ARBA" id="ARBA00022833"/>
    </source>
</evidence>
<feature type="compositionally biased region" description="Low complexity" evidence="5">
    <location>
        <begin position="363"/>
        <end position="377"/>
    </location>
</feature>
<feature type="compositionally biased region" description="Polar residues" evidence="5">
    <location>
        <begin position="434"/>
        <end position="452"/>
    </location>
</feature>
<dbReference type="STRING" id="157652.A0A371H3M2"/>
<feature type="non-terminal residue" evidence="7">
    <location>
        <position position="1"/>
    </location>
</feature>